<dbReference type="EMBL" id="WKOD01000004">
    <property type="protein sequence ID" value="MSA68013.1"/>
    <property type="molecule type" value="Genomic_DNA"/>
</dbReference>
<proteinExistence type="predicted"/>
<protein>
    <submittedName>
        <fullName evidence="1">Uncharacterized protein</fullName>
    </submittedName>
</protein>
<dbReference type="RefSeq" id="WP_154236735.1">
    <property type="nucleotide sequence ID" value="NZ_WKNS01000006.1"/>
</dbReference>
<reference evidence="1" key="1">
    <citation type="journal article" date="2019" name="Nat. Med.">
        <title>A library of human gut bacterial isolates paired with longitudinal multiomics data enables mechanistic microbiome research.</title>
        <authorList>
            <person name="Poyet M."/>
            <person name="Groussin M."/>
            <person name="Gibbons S.M."/>
            <person name="Avila-Pacheco J."/>
            <person name="Jiang X."/>
            <person name="Kearney S.M."/>
            <person name="Perrotta A.R."/>
            <person name="Berdy B."/>
            <person name="Zhao S."/>
            <person name="Lieberman T.D."/>
            <person name="Swanson P.K."/>
            <person name="Smith M."/>
            <person name="Roesemann S."/>
            <person name="Alexander J.E."/>
            <person name="Rich S.A."/>
            <person name="Livny J."/>
            <person name="Vlamakis H."/>
            <person name="Clish C."/>
            <person name="Bullock K."/>
            <person name="Deik A."/>
            <person name="Scott J."/>
            <person name="Pierce K.A."/>
            <person name="Xavier R.J."/>
            <person name="Alm E.J."/>
        </authorList>
    </citation>
    <scope>NUCLEOTIDE SEQUENCE</scope>
    <source>
        <strain evidence="1">BIOML-A18</strain>
    </source>
</reference>
<evidence type="ECO:0000313" key="1">
    <source>
        <dbReference type="EMBL" id="MSA68013.1"/>
    </source>
</evidence>
<name>A0A6A8H510_9LACO</name>
<sequence length="499" mass="58204">MATNKEIQAFAIKYYNLYMNPQATFGEATETFADECLTLGFEVMKYGEGLEREYPDENVWDAEGFDEISDDITDVHLLGSAIFSKWTAMEQDDFSELSFRTWFIIAFARLATITDEQQTNPFVLTGKLKRFKLVSGDLNKESGQTGDQDAMQVLTVSSDGGIWLKRYKSIGNAEIPWAVEKIATNQETLESIMQAFSSSFKDYDVSLAFHVRVWQLELVDTEDRIVKISGLMFGKSTFRSLSEFMREKLGRNDLLLFDGNYDPIDRIEAKYDRNTKIMMEDREDDYVIWDYHEKLVVDRESETIEYFRRIAEGCDVCHKYHVSGGVSQLLDNLDADVFSKKEGNPTDVYVDPLESRDYQIDIRTRRGKCRRITGTFDKKDLPINWSEFIESLLEFVSFYGMGEMLDERKYGKIRRRRNELIFCSVTFGEYGNQYWYLADEDIFEPGDFVIVPVGEDRHEEIARIESIEYHVKEEAPYPFDKIKHILRKFDRKTDEGLLR</sequence>
<accession>A0A6A8H510</accession>
<dbReference type="AlphaFoldDB" id="A0A6A8H510"/>
<gene>
    <name evidence="1" type="ORF">GKC89_02580</name>
</gene>
<organism evidence="1">
    <name type="scientific">Ligilactobacillus ruminis</name>
    <dbReference type="NCBI Taxonomy" id="1623"/>
    <lineage>
        <taxon>Bacteria</taxon>
        <taxon>Bacillati</taxon>
        <taxon>Bacillota</taxon>
        <taxon>Bacilli</taxon>
        <taxon>Lactobacillales</taxon>
        <taxon>Lactobacillaceae</taxon>
        <taxon>Ligilactobacillus</taxon>
    </lineage>
</organism>
<comment type="caution">
    <text evidence="1">The sequence shown here is derived from an EMBL/GenBank/DDBJ whole genome shotgun (WGS) entry which is preliminary data.</text>
</comment>